<gene>
    <name evidence="1" type="ORF">GYMLUDRAFT_61795</name>
</gene>
<evidence type="ECO:0000313" key="2">
    <source>
        <dbReference type="Proteomes" id="UP000053593"/>
    </source>
</evidence>
<accession>A0A0D0CF84</accession>
<dbReference type="HOGENOM" id="CLU_079440_1_0_1"/>
<dbReference type="AlphaFoldDB" id="A0A0D0CF84"/>
<dbReference type="Proteomes" id="UP000053593">
    <property type="component" value="Unassembled WGS sequence"/>
</dbReference>
<proteinExistence type="predicted"/>
<sequence length="238" mass="26824">MPRQSSTRGHFTILLSAHRGPRINPPRCSQPRPNTHRNAFEAALLNTPSSLKLPDIFFPTDREIDEKNLMAGIEPDQLEAHREHYHKRWDKLFARAGQDTLEIWGLKPRQGDTIHLIPIPSSNYAIRFWNGGLEHEGECCLDFIDRFSNKATNSPERWQLVSASRAGAVFQSGGVTLLSREEAAGYQRKSIPPGEERFDVNRASCYILRCPGHPDFIFDVPSIPTPGAAQARECETVV</sequence>
<protein>
    <submittedName>
        <fullName evidence="1">Uncharacterized protein</fullName>
    </submittedName>
</protein>
<name>A0A0D0CF84_9AGAR</name>
<evidence type="ECO:0000313" key="1">
    <source>
        <dbReference type="EMBL" id="KIK56747.1"/>
    </source>
</evidence>
<organism evidence="1 2">
    <name type="scientific">Collybiopsis luxurians FD-317 M1</name>
    <dbReference type="NCBI Taxonomy" id="944289"/>
    <lineage>
        <taxon>Eukaryota</taxon>
        <taxon>Fungi</taxon>
        <taxon>Dikarya</taxon>
        <taxon>Basidiomycota</taxon>
        <taxon>Agaricomycotina</taxon>
        <taxon>Agaricomycetes</taxon>
        <taxon>Agaricomycetidae</taxon>
        <taxon>Agaricales</taxon>
        <taxon>Marasmiineae</taxon>
        <taxon>Omphalotaceae</taxon>
        <taxon>Collybiopsis</taxon>
        <taxon>Collybiopsis luxurians</taxon>
    </lineage>
</organism>
<dbReference type="OrthoDB" id="2970807at2759"/>
<dbReference type="EMBL" id="KN834795">
    <property type="protein sequence ID" value="KIK56747.1"/>
    <property type="molecule type" value="Genomic_DNA"/>
</dbReference>
<reference evidence="1 2" key="1">
    <citation type="submission" date="2014-04" db="EMBL/GenBank/DDBJ databases">
        <title>Evolutionary Origins and Diversification of the Mycorrhizal Mutualists.</title>
        <authorList>
            <consortium name="DOE Joint Genome Institute"/>
            <consortium name="Mycorrhizal Genomics Consortium"/>
            <person name="Kohler A."/>
            <person name="Kuo A."/>
            <person name="Nagy L.G."/>
            <person name="Floudas D."/>
            <person name="Copeland A."/>
            <person name="Barry K.W."/>
            <person name="Cichocki N."/>
            <person name="Veneault-Fourrey C."/>
            <person name="LaButti K."/>
            <person name="Lindquist E.A."/>
            <person name="Lipzen A."/>
            <person name="Lundell T."/>
            <person name="Morin E."/>
            <person name="Murat C."/>
            <person name="Riley R."/>
            <person name="Ohm R."/>
            <person name="Sun H."/>
            <person name="Tunlid A."/>
            <person name="Henrissat B."/>
            <person name="Grigoriev I.V."/>
            <person name="Hibbett D.S."/>
            <person name="Martin F."/>
        </authorList>
    </citation>
    <scope>NUCLEOTIDE SEQUENCE [LARGE SCALE GENOMIC DNA]</scope>
    <source>
        <strain evidence="1 2">FD-317 M1</strain>
    </source>
</reference>
<keyword evidence="2" id="KW-1185">Reference proteome</keyword>